<dbReference type="OrthoDB" id="9794557at2"/>
<comment type="caution">
    <text evidence="2">The sequence shown here is derived from an EMBL/GenBank/DDBJ whole genome shotgun (WGS) entry which is preliminary data.</text>
</comment>
<dbReference type="Proteomes" id="UP000251889">
    <property type="component" value="Unassembled WGS sequence"/>
</dbReference>
<proteinExistence type="predicted"/>
<name>A0A364Y6U4_9BACT</name>
<keyword evidence="1" id="KW-0812">Transmembrane</keyword>
<gene>
    <name evidence="2" type="ORF">DQQ10_01580</name>
</gene>
<sequence>MESESFGSKVKRTTKKVIRVIIITLVIAAIGIFSFYYWGTYDEGFKSGRIISISHKGVIFKTYEGKINLETFGALKGASPIAESFDFSVEKGNDALIKDLSDAALNGEHVNLHFIKRYAAFPWRGDTKYFAVRVERLSK</sequence>
<accession>A0A364Y6U4</accession>
<keyword evidence="1" id="KW-1133">Transmembrane helix</keyword>
<dbReference type="EMBL" id="QMFY01000001">
    <property type="protein sequence ID" value="RAW02826.1"/>
    <property type="molecule type" value="Genomic_DNA"/>
</dbReference>
<dbReference type="RefSeq" id="WP_112745041.1">
    <property type="nucleotide sequence ID" value="NZ_QMFY01000001.1"/>
</dbReference>
<dbReference type="AlphaFoldDB" id="A0A364Y6U4"/>
<keyword evidence="1" id="KW-0472">Membrane</keyword>
<reference evidence="2 3" key="1">
    <citation type="submission" date="2018-06" db="EMBL/GenBank/DDBJ databases">
        <title>Chryseolinea flavus sp. nov., a member of the phylum Bacteroidetes isolated from soil.</title>
        <authorList>
            <person name="Li Y."/>
            <person name="Wang J."/>
        </authorList>
    </citation>
    <scope>NUCLEOTIDE SEQUENCE [LARGE SCALE GENOMIC DNA]</scope>
    <source>
        <strain evidence="2 3">SDU1-6</strain>
    </source>
</reference>
<organism evidence="2 3">
    <name type="scientific">Pseudochryseolinea flava</name>
    <dbReference type="NCBI Taxonomy" id="2059302"/>
    <lineage>
        <taxon>Bacteria</taxon>
        <taxon>Pseudomonadati</taxon>
        <taxon>Bacteroidota</taxon>
        <taxon>Cytophagia</taxon>
        <taxon>Cytophagales</taxon>
        <taxon>Fulvivirgaceae</taxon>
        <taxon>Pseudochryseolinea</taxon>
    </lineage>
</organism>
<keyword evidence="3" id="KW-1185">Reference proteome</keyword>
<evidence type="ECO:0000313" key="3">
    <source>
        <dbReference type="Proteomes" id="UP000251889"/>
    </source>
</evidence>
<evidence type="ECO:0000313" key="2">
    <source>
        <dbReference type="EMBL" id="RAW02826.1"/>
    </source>
</evidence>
<evidence type="ECO:0000256" key="1">
    <source>
        <dbReference type="SAM" id="Phobius"/>
    </source>
</evidence>
<feature type="transmembrane region" description="Helical" evidence="1">
    <location>
        <begin position="20"/>
        <end position="39"/>
    </location>
</feature>
<protein>
    <submittedName>
        <fullName evidence="2">6-phosphogluconate dehydrogenase</fullName>
    </submittedName>
</protein>